<dbReference type="SUPFAM" id="SSF53850">
    <property type="entry name" value="Periplasmic binding protein-like II"/>
    <property type="match status" value="1"/>
</dbReference>
<dbReference type="Proteomes" id="UP001221838">
    <property type="component" value="Unassembled WGS sequence"/>
</dbReference>
<dbReference type="Pfam" id="PF01547">
    <property type="entry name" value="SBP_bac_1"/>
    <property type="match status" value="1"/>
</dbReference>
<feature type="signal peptide" evidence="6">
    <location>
        <begin position="1"/>
        <end position="22"/>
    </location>
</feature>
<evidence type="ECO:0000256" key="6">
    <source>
        <dbReference type="SAM" id="SignalP"/>
    </source>
</evidence>
<comment type="similarity">
    <text evidence="1">Belongs to the bacterial solute-binding protein 1 family.</text>
</comment>
<protein>
    <submittedName>
        <fullName evidence="7">Extracellular solute-binding protein</fullName>
    </submittedName>
</protein>
<dbReference type="RefSeq" id="WP_272145915.1">
    <property type="nucleotide sequence ID" value="NZ_JAQNDM010000002.1"/>
</dbReference>
<feature type="region of interest" description="Disordered" evidence="5">
    <location>
        <begin position="392"/>
        <end position="414"/>
    </location>
</feature>
<evidence type="ECO:0000313" key="8">
    <source>
        <dbReference type="Proteomes" id="UP001221838"/>
    </source>
</evidence>
<gene>
    <name evidence="7" type="ORF">POL68_42675</name>
</gene>
<dbReference type="PRINTS" id="PR00181">
    <property type="entry name" value="MALTOSEBP"/>
</dbReference>
<proteinExistence type="inferred from homology"/>
<evidence type="ECO:0000256" key="4">
    <source>
        <dbReference type="ARBA" id="ARBA00022729"/>
    </source>
</evidence>
<dbReference type="EMBL" id="JAQNDM010000002">
    <property type="protein sequence ID" value="MDC0715231.1"/>
    <property type="molecule type" value="Genomic_DNA"/>
</dbReference>
<evidence type="ECO:0000256" key="5">
    <source>
        <dbReference type="SAM" id="MobiDB-lite"/>
    </source>
</evidence>
<dbReference type="InterPro" id="IPR006060">
    <property type="entry name" value="Maltose/Cyclodextrin-bd"/>
</dbReference>
<evidence type="ECO:0000256" key="2">
    <source>
        <dbReference type="ARBA" id="ARBA00022448"/>
    </source>
</evidence>
<keyword evidence="4 6" id="KW-0732">Signal</keyword>
<dbReference type="PANTHER" id="PTHR30061:SF50">
    <property type="entry name" value="MALTOSE_MALTODEXTRIN-BINDING PERIPLASMIC PROTEIN"/>
    <property type="match status" value="1"/>
</dbReference>
<comment type="caution">
    <text evidence="7">The sequence shown here is derived from an EMBL/GenBank/DDBJ whole genome shotgun (WGS) entry which is preliminary data.</text>
</comment>
<evidence type="ECO:0000313" key="7">
    <source>
        <dbReference type="EMBL" id="MDC0715231.1"/>
    </source>
</evidence>
<accession>A0ABT5DS84</accession>
<reference evidence="7 8" key="1">
    <citation type="submission" date="2022-11" db="EMBL/GenBank/DDBJ databases">
        <title>Minimal conservation of predation-associated metabolite biosynthetic gene clusters underscores biosynthetic potential of Myxococcota including descriptions for ten novel species: Archangium lansinium sp. nov., Myxococcus landrumus sp. nov., Nannocystis bai.</title>
        <authorList>
            <person name="Ahearne A."/>
            <person name="Stevens C."/>
            <person name="Dowd S."/>
        </authorList>
    </citation>
    <scope>NUCLEOTIDE SEQUENCE [LARGE SCALE GENOMIC DNA]</scope>
    <source>
        <strain evidence="7 8">NCWAL01</strain>
    </source>
</reference>
<keyword evidence="2" id="KW-0813">Transport</keyword>
<dbReference type="InterPro" id="IPR006059">
    <property type="entry name" value="SBP"/>
</dbReference>
<sequence>MNRCFLAVSLLLLLLVPPQGHAEGPAETDLQIWHGYRAAERTALEQAVAAYNKARAGSGVKATLRNIPSDAFTDKISAAVPRGVGPDVFIFPQDRLGGWVESGNILEPLDFFLDEPLRKRFIPSTLEAMTYRGSVYALPLNFKVLTLIYNKKLLPKPPRTTQDMVEACAKLPGKRADTPCLVYPYTDFYYHAALMNAFGGRVFDPGPTPRLDAPENVKALELLMRWVDKDKLLPPEPSTALTTSLFNAGKAAMVFSGPWFLGEVAPEIDYGLALLPTVNEAGGKPMRPWMTVEGVAVAAPSKHKEQAFDFVNFLTGPEGERLMALVGRQNPALQQSYDEPAIAQDPVLKAFRAQAEFAVPLPNLAEMTMVWSPMTSAMNAIVRKASPPKAALQEAQKAVQRDVEGLRRKRSPAP</sequence>
<evidence type="ECO:0000256" key="1">
    <source>
        <dbReference type="ARBA" id="ARBA00008520"/>
    </source>
</evidence>
<feature type="chain" id="PRO_5045527722" evidence="6">
    <location>
        <begin position="23"/>
        <end position="414"/>
    </location>
</feature>
<name>A0ABT5DS84_9BACT</name>
<keyword evidence="3" id="KW-0762">Sugar transport</keyword>
<keyword evidence="8" id="KW-1185">Reference proteome</keyword>
<dbReference type="PANTHER" id="PTHR30061">
    <property type="entry name" value="MALTOSE-BINDING PERIPLASMIC PROTEIN"/>
    <property type="match status" value="1"/>
</dbReference>
<evidence type="ECO:0000256" key="3">
    <source>
        <dbReference type="ARBA" id="ARBA00022597"/>
    </source>
</evidence>
<organism evidence="7 8">
    <name type="scientific">Stigmatella ashevillensis</name>
    <dbReference type="NCBI Taxonomy" id="2995309"/>
    <lineage>
        <taxon>Bacteria</taxon>
        <taxon>Pseudomonadati</taxon>
        <taxon>Myxococcota</taxon>
        <taxon>Myxococcia</taxon>
        <taxon>Myxococcales</taxon>
        <taxon>Cystobacterineae</taxon>
        <taxon>Archangiaceae</taxon>
        <taxon>Stigmatella</taxon>
    </lineage>
</organism>
<dbReference type="Gene3D" id="3.40.190.10">
    <property type="entry name" value="Periplasmic binding protein-like II"/>
    <property type="match status" value="2"/>
</dbReference>